<comment type="similarity">
    <text evidence="10">Belongs to the peptidase M15 family.</text>
</comment>
<comment type="pathway">
    <text evidence="2">Cell wall biogenesis; cell wall polysaccharide biosynthesis.</text>
</comment>
<dbReference type="InterPro" id="IPR010275">
    <property type="entry name" value="MepK"/>
</dbReference>
<evidence type="ECO:0000256" key="1">
    <source>
        <dbReference type="ARBA" id="ARBA00001947"/>
    </source>
</evidence>
<dbReference type="GO" id="GO:0008237">
    <property type="term" value="F:metallopeptidase activity"/>
    <property type="evidence" value="ECO:0007669"/>
    <property type="project" value="UniProtKB-KW"/>
</dbReference>
<reference evidence="14" key="1">
    <citation type="submission" date="2018-05" db="EMBL/GenBank/DDBJ databases">
        <title>Genome sequencing of Phenylobacterium sp. HYN0004.</title>
        <authorList>
            <person name="Yi H."/>
            <person name="Baek C."/>
        </authorList>
    </citation>
    <scope>NUCLEOTIDE SEQUENCE [LARGE SCALE GENOMIC DNA]</scope>
    <source>
        <strain evidence="14">HYN0004</strain>
    </source>
</reference>
<feature type="chain" id="PRO_5016399138" description="Murein endopeptidase K" evidence="12">
    <location>
        <begin position="24"/>
        <end position="174"/>
    </location>
</feature>
<dbReference type="GO" id="GO:0046872">
    <property type="term" value="F:metal ion binding"/>
    <property type="evidence" value="ECO:0007669"/>
    <property type="project" value="UniProtKB-KW"/>
</dbReference>
<keyword evidence="4" id="KW-0479">Metal-binding</keyword>
<evidence type="ECO:0000256" key="2">
    <source>
        <dbReference type="ARBA" id="ARBA00004776"/>
    </source>
</evidence>
<dbReference type="AlphaFoldDB" id="A0A2Z3HUQ1"/>
<dbReference type="KEGG" id="phb:HYN04_04660"/>
<accession>A0A2Z3HUQ1</accession>
<feature type="signal peptide" evidence="12">
    <location>
        <begin position="1"/>
        <end position="23"/>
    </location>
</feature>
<protein>
    <recommendedName>
        <fullName evidence="11">Murein endopeptidase K</fullName>
    </recommendedName>
</protein>
<evidence type="ECO:0000313" key="14">
    <source>
        <dbReference type="Proteomes" id="UP000247763"/>
    </source>
</evidence>
<dbReference type="GO" id="GO:0006508">
    <property type="term" value="P:proteolysis"/>
    <property type="evidence" value="ECO:0007669"/>
    <property type="project" value="UniProtKB-KW"/>
</dbReference>
<dbReference type="Pfam" id="PF05951">
    <property type="entry name" value="Peptidase_M15_2"/>
    <property type="match status" value="1"/>
</dbReference>
<keyword evidence="5 12" id="KW-0732">Signal</keyword>
<dbReference type="RefSeq" id="WP_110449680.1">
    <property type="nucleotide sequence ID" value="NZ_CP029479.1"/>
</dbReference>
<keyword evidence="8" id="KW-0482">Metalloprotease</keyword>
<dbReference type="Proteomes" id="UP000247763">
    <property type="component" value="Chromosome"/>
</dbReference>
<dbReference type="InterPro" id="IPR006311">
    <property type="entry name" value="TAT_signal"/>
</dbReference>
<evidence type="ECO:0000256" key="8">
    <source>
        <dbReference type="ARBA" id="ARBA00023049"/>
    </source>
</evidence>
<keyword evidence="9" id="KW-0961">Cell wall biogenesis/degradation</keyword>
<evidence type="ECO:0000256" key="10">
    <source>
        <dbReference type="ARBA" id="ARBA00093448"/>
    </source>
</evidence>
<dbReference type="InterPro" id="IPR009045">
    <property type="entry name" value="Zn_M74/Hedgehog-like"/>
</dbReference>
<dbReference type="GO" id="GO:0071555">
    <property type="term" value="P:cell wall organization"/>
    <property type="evidence" value="ECO:0007669"/>
    <property type="project" value="UniProtKB-KW"/>
</dbReference>
<dbReference type="Gene3D" id="3.30.1380.10">
    <property type="match status" value="1"/>
</dbReference>
<evidence type="ECO:0000313" key="13">
    <source>
        <dbReference type="EMBL" id="AWM77111.1"/>
    </source>
</evidence>
<keyword evidence="6" id="KW-0378">Hydrolase</keyword>
<dbReference type="EMBL" id="CP029479">
    <property type="protein sequence ID" value="AWM77111.1"/>
    <property type="molecule type" value="Genomic_DNA"/>
</dbReference>
<evidence type="ECO:0000256" key="3">
    <source>
        <dbReference type="ARBA" id="ARBA00022670"/>
    </source>
</evidence>
<dbReference type="PROSITE" id="PS51318">
    <property type="entry name" value="TAT"/>
    <property type="match status" value="1"/>
</dbReference>
<dbReference type="PANTHER" id="PTHR37425">
    <property type="match status" value="1"/>
</dbReference>
<name>A0A2Z3HUQ1_9CAUL</name>
<dbReference type="OrthoDB" id="9782994at2"/>
<evidence type="ECO:0000256" key="7">
    <source>
        <dbReference type="ARBA" id="ARBA00022833"/>
    </source>
</evidence>
<evidence type="ECO:0000256" key="5">
    <source>
        <dbReference type="ARBA" id="ARBA00022729"/>
    </source>
</evidence>
<evidence type="ECO:0000256" key="11">
    <source>
        <dbReference type="ARBA" id="ARBA00093666"/>
    </source>
</evidence>
<evidence type="ECO:0000256" key="4">
    <source>
        <dbReference type="ARBA" id="ARBA00022723"/>
    </source>
</evidence>
<keyword evidence="3" id="KW-0645">Protease</keyword>
<comment type="cofactor">
    <cofactor evidence="1">
        <name>Zn(2+)</name>
        <dbReference type="ChEBI" id="CHEBI:29105"/>
    </cofactor>
</comment>
<keyword evidence="7" id="KW-0862">Zinc</keyword>
<proteinExistence type="inferred from homology"/>
<sequence>MLDRRRVLAAGLGLAVPALGASAAAASAPRSLSVLNLHTGEKLAATYFEGGRYLPDALAALDRVLRDHRTGEVHPIAPGLIDLVADLAGQFGRPDAVQIISGYRSPASNAALHARSSGVATRSLHMQGMAMDIRVPGAPLERLRNAALALRRGGVGYYPASNFVHVDVGKVRQW</sequence>
<evidence type="ECO:0000256" key="9">
    <source>
        <dbReference type="ARBA" id="ARBA00023316"/>
    </source>
</evidence>
<keyword evidence="14" id="KW-1185">Reference proteome</keyword>
<evidence type="ECO:0000256" key="12">
    <source>
        <dbReference type="SAM" id="SignalP"/>
    </source>
</evidence>
<evidence type="ECO:0000256" key="6">
    <source>
        <dbReference type="ARBA" id="ARBA00022801"/>
    </source>
</evidence>
<organism evidence="13 14">
    <name type="scientific">Phenylobacterium parvum</name>
    <dbReference type="NCBI Taxonomy" id="2201350"/>
    <lineage>
        <taxon>Bacteria</taxon>
        <taxon>Pseudomonadati</taxon>
        <taxon>Pseudomonadota</taxon>
        <taxon>Alphaproteobacteria</taxon>
        <taxon>Caulobacterales</taxon>
        <taxon>Caulobacteraceae</taxon>
        <taxon>Phenylobacterium</taxon>
    </lineage>
</organism>
<dbReference type="SUPFAM" id="SSF55166">
    <property type="entry name" value="Hedgehog/DD-peptidase"/>
    <property type="match status" value="1"/>
</dbReference>
<gene>
    <name evidence="13" type="ORF">HYN04_04660</name>
</gene>
<dbReference type="PANTHER" id="PTHR37425:SF1">
    <property type="entry name" value="OUTER MEMBRANE PROTEIN"/>
    <property type="match status" value="1"/>
</dbReference>